<comment type="caution">
    <text evidence="1">The sequence shown here is derived from an EMBL/GenBank/DDBJ whole genome shotgun (WGS) entry which is preliminary data.</text>
</comment>
<protein>
    <submittedName>
        <fullName evidence="1">Uncharacterized protein</fullName>
    </submittedName>
</protein>
<proteinExistence type="predicted"/>
<dbReference type="AlphaFoldDB" id="A0A5E4LQ16"/>
<reference evidence="1 2" key="1">
    <citation type="submission" date="2019-08" db="EMBL/GenBank/DDBJ databases">
        <authorList>
            <person name="Vazquez-Campos X."/>
        </authorList>
    </citation>
    <scope>NUCLEOTIDE SEQUENCE [LARGE SCALE GENOMIC DNA]</scope>
    <source>
        <strain evidence="1">LFW-283_2</strain>
    </source>
</reference>
<organism evidence="1 2">
    <name type="scientific">Candidatus Bilamarchaeum dharawalense</name>
    <dbReference type="NCBI Taxonomy" id="2885759"/>
    <lineage>
        <taxon>Archaea</taxon>
        <taxon>Candidatus Micrarchaeota</taxon>
        <taxon>Candidatus Micrarchaeia</taxon>
        <taxon>Candidatus Anstonellales</taxon>
        <taxon>Candidatus Bilamarchaeaceae</taxon>
        <taxon>Candidatus Bilamarchaeum</taxon>
    </lineage>
</organism>
<dbReference type="Proteomes" id="UP000789941">
    <property type="component" value="Unassembled WGS sequence"/>
</dbReference>
<accession>A0A5E4LQ16</accession>
<evidence type="ECO:0000313" key="1">
    <source>
        <dbReference type="EMBL" id="VVC04155.1"/>
    </source>
</evidence>
<gene>
    <name evidence="1" type="ORF">LFW2832_00770</name>
</gene>
<evidence type="ECO:0000313" key="2">
    <source>
        <dbReference type="Proteomes" id="UP000789941"/>
    </source>
</evidence>
<dbReference type="EMBL" id="CABMJJ010000009">
    <property type="protein sequence ID" value="VVC04155.1"/>
    <property type="molecule type" value="Genomic_DNA"/>
</dbReference>
<sequence>MRGYFTFILVFVSLLLVFTMLLSVSKSDFSQAVAIERAYGLSMNIKEILIESARQGANEGFAIYDNNHDIRLCRHCQDHFCTYDRDYPNYCDDHLCSICFRENDARASAIQTAQQKITNLKNHKFDPDFSVSFTDPQLSVFLKPSKLSKNGFSLDYMSVDGEIPIILSSKFISTKSKLPKLVISCH</sequence>
<name>A0A5E4LQ16_9ARCH</name>